<dbReference type="EMBL" id="ML993587">
    <property type="protein sequence ID" value="KAF2169902.1"/>
    <property type="molecule type" value="Genomic_DNA"/>
</dbReference>
<evidence type="ECO:0008006" key="4">
    <source>
        <dbReference type="Google" id="ProtNLM"/>
    </source>
</evidence>
<protein>
    <recommendedName>
        <fullName evidence="4">Haloacid dehalogenase</fullName>
    </recommendedName>
</protein>
<organism evidence="2 3">
    <name type="scientific">Zasmidium cellare ATCC 36951</name>
    <dbReference type="NCBI Taxonomy" id="1080233"/>
    <lineage>
        <taxon>Eukaryota</taxon>
        <taxon>Fungi</taxon>
        <taxon>Dikarya</taxon>
        <taxon>Ascomycota</taxon>
        <taxon>Pezizomycotina</taxon>
        <taxon>Dothideomycetes</taxon>
        <taxon>Dothideomycetidae</taxon>
        <taxon>Mycosphaerellales</taxon>
        <taxon>Mycosphaerellaceae</taxon>
        <taxon>Zasmidium</taxon>
    </lineage>
</organism>
<sequence>MSKLQDSGVRCLFFDTFGTCVDWRTTVTETLWKAAKDALCSATASIDSRARSIATDMTREDWGKFAQDWRDGYYHFTLEIAQDASKPWKTVDEHHLESFKALLTSRGLMFPRTDNNNPGDGSLWTEAQVQDLSLVWHRLDPWPDTRQGFAELNKGFQTCILSNGNMALLNDLVDYGKLPVKQILSAEMFRSYKPSPKVYLRAVEEMGLKPAQCALVAAHLADLQAAKSCGLRTVYVERPDEESHKELRNESIPDVWVNEHEYGLVSAAEKLGVQVSK</sequence>
<evidence type="ECO:0000313" key="2">
    <source>
        <dbReference type="EMBL" id="KAF2169902.1"/>
    </source>
</evidence>
<name>A0A6A6CVR3_ZASCE</name>
<dbReference type="PANTHER" id="PTHR43316:SF3">
    <property type="entry name" value="HALOACID DEHALOGENASE, TYPE II (AFU_ORTHOLOGUE AFUA_2G07750)-RELATED"/>
    <property type="match status" value="1"/>
</dbReference>
<dbReference type="InterPro" id="IPR036412">
    <property type="entry name" value="HAD-like_sf"/>
</dbReference>
<dbReference type="PANTHER" id="PTHR43316">
    <property type="entry name" value="HYDROLASE, HALOACID DELAHOGENASE-RELATED"/>
    <property type="match status" value="1"/>
</dbReference>
<dbReference type="Proteomes" id="UP000799537">
    <property type="component" value="Unassembled WGS sequence"/>
</dbReference>
<accession>A0A6A6CVR3</accession>
<dbReference type="InterPro" id="IPR006439">
    <property type="entry name" value="HAD-SF_hydro_IA"/>
</dbReference>
<dbReference type="InterPro" id="IPR023198">
    <property type="entry name" value="PGP-like_dom2"/>
</dbReference>
<dbReference type="SFLD" id="SFLDG01129">
    <property type="entry name" value="C1.5:_HAD__Beta-PGM__Phosphata"/>
    <property type="match status" value="1"/>
</dbReference>
<dbReference type="GO" id="GO:0016791">
    <property type="term" value="F:phosphatase activity"/>
    <property type="evidence" value="ECO:0007669"/>
    <property type="project" value="UniProtKB-ARBA"/>
</dbReference>
<dbReference type="SFLD" id="SFLDS00003">
    <property type="entry name" value="Haloacid_Dehalogenase"/>
    <property type="match status" value="1"/>
</dbReference>
<dbReference type="Gene3D" id="3.40.50.1000">
    <property type="entry name" value="HAD superfamily/HAD-like"/>
    <property type="match status" value="1"/>
</dbReference>
<dbReference type="Pfam" id="PF00702">
    <property type="entry name" value="Hydrolase"/>
    <property type="match status" value="1"/>
</dbReference>
<dbReference type="NCBIfam" id="TIGR01493">
    <property type="entry name" value="HAD-SF-IA-v2"/>
    <property type="match status" value="1"/>
</dbReference>
<reference evidence="2" key="1">
    <citation type="journal article" date="2020" name="Stud. Mycol.">
        <title>101 Dothideomycetes genomes: a test case for predicting lifestyles and emergence of pathogens.</title>
        <authorList>
            <person name="Haridas S."/>
            <person name="Albert R."/>
            <person name="Binder M."/>
            <person name="Bloem J."/>
            <person name="Labutti K."/>
            <person name="Salamov A."/>
            <person name="Andreopoulos B."/>
            <person name="Baker S."/>
            <person name="Barry K."/>
            <person name="Bills G."/>
            <person name="Bluhm B."/>
            <person name="Cannon C."/>
            <person name="Castanera R."/>
            <person name="Culley D."/>
            <person name="Daum C."/>
            <person name="Ezra D."/>
            <person name="Gonzalez J."/>
            <person name="Henrissat B."/>
            <person name="Kuo A."/>
            <person name="Liang C."/>
            <person name="Lipzen A."/>
            <person name="Lutzoni F."/>
            <person name="Magnuson J."/>
            <person name="Mondo S."/>
            <person name="Nolan M."/>
            <person name="Ohm R."/>
            <person name="Pangilinan J."/>
            <person name="Park H.-J."/>
            <person name="Ramirez L."/>
            <person name="Alfaro M."/>
            <person name="Sun H."/>
            <person name="Tritt A."/>
            <person name="Yoshinaga Y."/>
            <person name="Zwiers L.-H."/>
            <person name="Turgeon B."/>
            <person name="Goodwin S."/>
            <person name="Spatafora J."/>
            <person name="Crous P."/>
            <person name="Grigoriev I."/>
        </authorList>
    </citation>
    <scope>NUCLEOTIDE SEQUENCE</scope>
    <source>
        <strain evidence="2">ATCC 36951</strain>
    </source>
</reference>
<dbReference type="SUPFAM" id="SSF56784">
    <property type="entry name" value="HAD-like"/>
    <property type="match status" value="1"/>
</dbReference>
<dbReference type="AlphaFoldDB" id="A0A6A6CVR3"/>
<evidence type="ECO:0000313" key="3">
    <source>
        <dbReference type="Proteomes" id="UP000799537"/>
    </source>
</evidence>
<dbReference type="OrthoDB" id="40579at2759"/>
<dbReference type="GeneID" id="54558603"/>
<keyword evidence="1" id="KW-0378">Hydrolase</keyword>
<dbReference type="RefSeq" id="XP_033670791.1">
    <property type="nucleotide sequence ID" value="XM_033805331.1"/>
</dbReference>
<evidence type="ECO:0000256" key="1">
    <source>
        <dbReference type="ARBA" id="ARBA00022801"/>
    </source>
</evidence>
<dbReference type="InterPro" id="IPR023214">
    <property type="entry name" value="HAD_sf"/>
</dbReference>
<proteinExistence type="predicted"/>
<gene>
    <name evidence="2" type="ORF">M409DRAFT_20315</name>
</gene>
<dbReference type="InterPro" id="IPR051540">
    <property type="entry name" value="S-2-haloacid_dehalogenase"/>
</dbReference>
<keyword evidence="3" id="KW-1185">Reference proteome</keyword>
<dbReference type="Gene3D" id="1.10.150.240">
    <property type="entry name" value="Putative phosphatase, domain 2"/>
    <property type="match status" value="1"/>
</dbReference>